<evidence type="ECO:0000259" key="2">
    <source>
        <dbReference type="Pfam" id="PF07811"/>
    </source>
</evidence>
<dbReference type="Pfam" id="PF07811">
    <property type="entry name" value="TadE"/>
    <property type="match status" value="1"/>
</dbReference>
<keyword evidence="4" id="KW-1185">Reference proteome</keyword>
<proteinExistence type="predicted"/>
<accession>A0A840ASY9</accession>
<organism evidence="3 4">
    <name type="scientific">Kaistia hirudinis</name>
    <dbReference type="NCBI Taxonomy" id="1293440"/>
    <lineage>
        <taxon>Bacteria</taxon>
        <taxon>Pseudomonadati</taxon>
        <taxon>Pseudomonadota</taxon>
        <taxon>Alphaproteobacteria</taxon>
        <taxon>Hyphomicrobiales</taxon>
        <taxon>Kaistiaceae</taxon>
        <taxon>Kaistia</taxon>
    </lineage>
</organism>
<dbReference type="InterPro" id="IPR012495">
    <property type="entry name" value="TadE-like_dom"/>
</dbReference>
<evidence type="ECO:0000313" key="3">
    <source>
        <dbReference type="EMBL" id="MBB3932654.1"/>
    </source>
</evidence>
<protein>
    <submittedName>
        <fullName evidence="3">Flp pilus assembly protein TadG</fullName>
    </submittedName>
</protein>
<name>A0A840ASY9_9HYPH</name>
<feature type="domain" description="TadE-like" evidence="2">
    <location>
        <begin position="10"/>
        <end position="52"/>
    </location>
</feature>
<sequence>MVAFRRDRRGATAVEFALIALPFFAVMLAILETGLIYLADNALDTATNDAARLVRTGQAQAQKFDATAFRDQICAGVTPLLACSGVKIDVRTSADFSGAGSSPPLKADGTVDVSKLKYDAGHGKDIVVVRAYYEWPAVLNLLSKNSTANGTYLLASITAFRNEPFTW</sequence>
<dbReference type="Proteomes" id="UP000553963">
    <property type="component" value="Unassembled WGS sequence"/>
</dbReference>
<evidence type="ECO:0000313" key="4">
    <source>
        <dbReference type="Proteomes" id="UP000553963"/>
    </source>
</evidence>
<feature type="transmembrane region" description="Helical" evidence="1">
    <location>
        <begin position="12"/>
        <end position="38"/>
    </location>
</feature>
<dbReference type="AlphaFoldDB" id="A0A840ASY9"/>
<dbReference type="EMBL" id="JACIDS010000004">
    <property type="protein sequence ID" value="MBB3932654.1"/>
    <property type="molecule type" value="Genomic_DNA"/>
</dbReference>
<keyword evidence="1" id="KW-0472">Membrane</keyword>
<keyword evidence="1" id="KW-0812">Transmembrane</keyword>
<dbReference type="RefSeq" id="WP_183400258.1">
    <property type="nucleotide sequence ID" value="NZ_JACIDS010000004.1"/>
</dbReference>
<gene>
    <name evidence="3" type="ORF">GGR25_003712</name>
</gene>
<comment type="caution">
    <text evidence="3">The sequence shown here is derived from an EMBL/GenBank/DDBJ whole genome shotgun (WGS) entry which is preliminary data.</text>
</comment>
<keyword evidence="1" id="KW-1133">Transmembrane helix</keyword>
<evidence type="ECO:0000256" key="1">
    <source>
        <dbReference type="SAM" id="Phobius"/>
    </source>
</evidence>
<reference evidence="3 4" key="1">
    <citation type="submission" date="2020-08" db="EMBL/GenBank/DDBJ databases">
        <title>Genomic Encyclopedia of Type Strains, Phase IV (KMG-IV): sequencing the most valuable type-strain genomes for metagenomic binning, comparative biology and taxonomic classification.</title>
        <authorList>
            <person name="Goeker M."/>
        </authorList>
    </citation>
    <scope>NUCLEOTIDE SEQUENCE [LARGE SCALE GENOMIC DNA]</scope>
    <source>
        <strain evidence="3 4">DSM 25966</strain>
    </source>
</reference>